<evidence type="ECO:0000256" key="1">
    <source>
        <dbReference type="ARBA" id="ARBA00004635"/>
    </source>
</evidence>
<evidence type="ECO:0000256" key="4">
    <source>
        <dbReference type="ARBA" id="ARBA00022729"/>
    </source>
</evidence>
<comment type="similarity">
    <text evidence="2">Belongs to the GerABKC lipoprotein family.</text>
</comment>
<dbReference type="GO" id="GO:0009847">
    <property type="term" value="P:spore germination"/>
    <property type="evidence" value="ECO:0007669"/>
    <property type="project" value="InterPro"/>
</dbReference>
<proteinExistence type="inferred from homology"/>
<dbReference type="InterPro" id="IPR038501">
    <property type="entry name" value="Spore_GerAC_C_sf"/>
</dbReference>
<keyword evidence="6" id="KW-0564">Palmitate</keyword>
<evidence type="ECO:0000256" key="2">
    <source>
        <dbReference type="ARBA" id="ARBA00007886"/>
    </source>
</evidence>
<dbReference type="AlphaFoldDB" id="A0A9X4KKS4"/>
<evidence type="ECO:0000259" key="8">
    <source>
        <dbReference type="Pfam" id="PF05504"/>
    </source>
</evidence>
<comment type="subcellular location">
    <subcellularLocation>
        <location evidence="1">Membrane</location>
        <topology evidence="1">Lipid-anchor</topology>
    </subcellularLocation>
</comment>
<gene>
    <name evidence="10" type="ORF">OMP38_25820</name>
</gene>
<organism evidence="10 11">
    <name type="scientific">Cohnella ginsengisoli</name>
    <dbReference type="NCBI Taxonomy" id="425004"/>
    <lineage>
        <taxon>Bacteria</taxon>
        <taxon>Bacillati</taxon>
        <taxon>Bacillota</taxon>
        <taxon>Bacilli</taxon>
        <taxon>Bacillales</taxon>
        <taxon>Paenibacillaceae</taxon>
        <taxon>Cohnella</taxon>
    </lineage>
</organism>
<accession>A0A9X4KKS4</accession>
<keyword evidence="7" id="KW-0449">Lipoprotein</keyword>
<dbReference type="RefSeq" id="WP_277567576.1">
    <property type="nucleotide sequence ID" value="NZ_JAPDHZ010000004.1"/>
</dbReference>
<sequence length="295" mass="32889">MARRGVKEIFDTYSRDPNLKLRTDIFIVKGDTAQNFLKVSYPLENIPGIGVLGEYDQIGTASREMGLLNFLLAASSDSACPALPVVAIGMEPDVPEEQQGQAPSKADREGFRIVGTAIFNKELKMVGYIDMEEGRAMRWVSGNLRRMTVSETLPQGKGNVSMDVVKTKSKIISAYQGGRLKIHVTLTGQGAIRENNTDLDLTNTKHISDLEKALNRHTEEVALKTITDVQKEYGTDVFGFSDAIRRKDLALWKSIKDDWKEEFQRSEITLKAKMTVRRIGVTGPSLQLNPNEIKK</sequence>
<evidence type="ECO:0000256" key="6">
    <source>
        <dbReference type="ARBA" id="ARBA00023139"/>
    </source>
</evidence>
<dbReference type="Gene3D" id="3.30.300.210">
    <property type="entry name" value="Nutrient germinant receptor protein C, domain 3"/>
    <property type="match status" value="1"/>
</dbReference>
<protein>
    <submittedName>
        <fullName evidence="10">Ger(X)C family spore germination protein</fullName>
    </submittedName>
</protein>
<keyword evidence="4" id="KW-0732">Signal</keyword>
<evidence type="ECO:0000313" key="10">
    <source>
        <dbReference type="EMBL" id="MDG0793858.1"/>
    </source>
</evidence>
<keyword evidence="11" id="KW-1185">Reference proteome</keyword>
<evidence type="ECO:0000259" key="9">
    <source>
        <dbReference type="Pfam" id="PF25198"/>
    </source>
</evidence>
<dbReference type="NCBIfam" id="TIGR02887">
    <property type="entry name" value="spore_ger_x_C"/>
    <property type="match status" value="1"/>
</dbReference>
<dbReference type="Proteomes" id="UP001153387">
    <property type="component" value="Unassembled WGS sequence"/>
</dbReference>
<evidence type="ECO:0000256" key="5">
    <source>
        <dbReference type="ARBA" id="ARBA00023136"/>
    </source>
</evidence>
<dbReference type="InterPro" id="IPR046953">
    <property type="entry name" value="Spore_GerAC-like_C"/>
</dbReference>
<feature type="domain" description="Spore germination protein N-terminal" evidence="9">
    <location>
        <begin position="1"/>
        <end position="87"/>
    </location>
</feature>
<dbReference type="Pfam" id="PF05504">
    <property type="entry name" value="Spore_GerAC"/>
    <property type="match status" value="1"/>
</dbReference>
<dbReference type="PANTHER" id="PTHR35789">
    <property type="entry name" value="SPORE GERMINATION PROTEIN B3"/>
    <property type="match status" value="1"/>
</dbReference>
<dbReference type="InterPro" id="IPR057336">
    <property type="entry name" value="GerAC_N"/>
</dbReference>
<evidence type="ECO:0000313" key="11">
    <source>
        <dbReference type="Proteomes" id="UP001153387"/>
    </source>
</evidence>
<keyword evidence="5" id="KW-0472">Membrane</keyword>
<dbReference type="PANTHER" id="PTHR35789:SF1">
    <property type="entry name" value="SPORE GERMINATION PROTEIN B3"/>
    <property type="match status" value="1"/>
</dbReference>
<dbReference type="GO" id="GO:0016020">
    <property type="term" value="C:membrane"/>
    <property type="evidence" value="ECO:0007669"/>
    <property type="project" value="UniProtKB-SubCell"/>
</dbReference>
<keyword evidence="3" id="KW-0309">Germination</keyword>
<dbReference type="Pfam" id="PF25198">
    <property type="entry name" value="Spore_GerAC_N"/>
    <property type="match status" value="1"/>
</dbReference>
<reference evidence="10 11" key="1">
    <citation type="submission" date="2022-10" db="EMBL/GenBank/DDBJ databases">
        <title>Comparative genomic analysis of Cohnella hashimotonis sp. nov., isolated from the International Space Station.</title>
        <authorList>
            <person name="Simpson A."/>
            <person name="Venkateswaran K."/>
        </authorList>
    </citation>
    <scope>NUCLEOTIDE SEQUENCE [LARGE SCALE GENOMIC DNA]</scope>
    <source>
        <strain evidence="10 11">DSM 18997</strain>
    </source>
</reference>
<evidence type="ECO:0000256" key="7">
    <source>
        <dbReference type="ARBA" id="ARBA00023288"/>
    </source>
</evidence>
<dbReference type="InterPro" id="IPR008844">
    <property type="entry name" value="Spore_GerAC-like"/>
</dbReference>
<name>A0A9X4KKS4_9BACL</name>
<evidence type="ECO:0000256" key="3">
    <source>
        <dbReference type="ARBA" id="ARBA00022544"/>
    </source>
</evidence>
<feature type="domain" description="Spore germination GerAC-like C-terminal" evidence="8">
    <location>
        <begin position="115"/>
        <end position="280"/>
    </location>
</feature>
<comment type="caution">
    <text evidence="10">The sequence shown here is derived from an EMBL/GenBank/DDBJ whole genome shotgun (WGS) entry which is preliminary data.</text>
</comment>
<dbReference type="EMBL" id="JAPDHZ010000004">
    <property type="protein sequence ID" value="MDG0793858.1"/>
    <property type="molecule type" value="Genomic_DNA"/>
</dbReference>